<protein>
    <submittedName>
        <fullName evidence="2">Uncharacterized protein</fullName>
    </submittedName>
</protein>
<name>A0ABD2ATH9_VESSQ</name>
<feature type="compositionally biased region" description="Basic and acidic residues" evidence="1">
    <location>
        <begin position="1"/>
        <end position="11"/>
    </location>
</feature>
<gene>
    <name evidence="2" type="ORF">V1478_008437</name>
</gene>
<dbReference type="AlphaFoldDB" id="A0ABD2ATH9"/>
<feature type="compositionally biased region" description="Acidic residues" evidence="1">
    <location>
        <begin position="46"/>
        <end position="75"/>
    </location>
</feature>
<comment type="caution">
    <text evidence="2">The sequence shown here is derived from an EMBL/GenBank/DDBJ whole genome shotgun (WGS) entry which is preliminary data.</text>
</comment>
<organism evidence="2 3">
    <name type="scientific">Vespula squamosa</name>
    <name type="common">Southern yellow jacket</name>
    <name type="synonym">Wasp</name>
    <dbReference type="NCBI Taxonomy" id="30214"/>
    <lineage>
        <taxon>Eukaryota</taxon>
        <taxon>Metazoa</taxon>
        <taxon>Ecdysozoa</taxon>
        <taxon>Arthropoda</taxon>
        <taxon>Hexapoda</taxon>
        <taxon>Insecta</taxon>
        <taxon>Pterygota</taxon>
        <taxon>Neoptera</taxon>
        <taxon>Endopterygota</taxon>
        <taxon>Hymenoptera</taxon>
        <taxon>Apocrita</taxon>
        <taxon>Aculeata</taxon>
        <taxon>Vespoidea</taxon>
        <taxon>Vespidae</taxon>
        <taxon>Vespinae</taxon>
        <taxon>Vespula</taxon>
    </lineage>
</organism>
<feature type="region of interest" description="Disordered" evidence="1">
    <location>
        <begin position="1"/>
        <end position="75"/>
    </location>
</feature>
<keyword evidence="3" id="KW-1185">Reference proteome</keyword>
<proteinExistence type="predicted"/>
<sequence>MAVGKVEKERGGGGNDGGGGGGGDGCSLAPDFWCKTIPMEVHDGNDDNDNDNDDNDNDNDNDNNDDDDNEDEDDECRWVTHRDLPGPSVRIRAAAETVKSLVVVANTISAKPQIQA</sequence>
<evidence type="ECO:0000313" key="3">
    <source>
        <dbReference type="Proteomes" id="UP001607302"/>
    </source>
</evidence>
<evidence type="ECO:0000313" key="2">
    <source>
        <dbReference type="EMBL" id="KAL2723924.1"/>
    </source>
</evidence>
<accession>A0ABD2ATH9</accession>
<feature type="compositionally biased region" description="Gly residues" evidence="1">
    <location>
        <begin position="12"/>
        <end position="25"/>
    </location>
</feature>
<dbReference type="Proteomes" id="UP001607302">
    <property type="component" value="Unassembled WGS sequence"/>
</dbReference>
<evidence type="ECO:0000256" key="1">
    <source>
        <dbReference type="SAM" id="MobiDB-lite"/>
    </source>
</evidence>
<dbReference type="EMBL" id="JAUDFV010000139">
    <property type="protein sequence ID" value="KAL2723924.1"/>
    <property type="molecule type" value="Genomic_DNA"/>
</dbReference>
<reference evidence="2 3" key="1">
    <citation type="journal article" date="2024" name="Ann. Entomol. Soc. Am.">
        <title>Genomic analyses of the southern and eastern yellowjacket wasps (Hymenoptera: Vespidae) reveal evolutionary signatures of social life.</title>
        <authorList>
            <person name="Catto M.A."/>
            <person name="Caine P.B."/>
            <person name="Orr S.E."/>
            <person name="Hunt B.G."/>
            <person name="Goodisman M.A.D."/>
        </authorList>
    </citation>
    <scope>NUCLEOTIDE SEQUENCE [LARGE SCALE GENOMIC DNA]</scope>
    <source>
        <strain evidence="2">233</strain>
        <tissue evidence="2">Head and thorax</tissue>
    </source>
</reference>